<reference evidence="9 10" key="1">
    <citation type="journal article" date="2018" name="Front. Microbiol.">
        <title>Genome-Wide Analysis of Corynespora cassiicola Leaf Fall Disease Putative Effectors.</title>
        <authorList>
            <person name="Lopez D."/>
            <person name="Ribeiro S."/>
            <person name="Label P."/>
            <person name="Fumanal B."/>
            <person name="Venisse J.S."/>
            <person name="Kohler A."/>
            <person name="de Oliveira R.R."/>
            <person name="Labutti K."/>
            <person name="Lipzen A."/>
            <person name="Lail K."/>
            <person name="Bauer D."/>
            <person name="Ohm R.A."/>
            <person name="Barry K.W."/>
            <person name="Spatafora J."/>
            <person name="Grigoriev I.V."/>
            <person name="Martin F.M."/>
            <person name="Pujade-Renaud V."/>
        </authorList>
    </citation>
    <scope>NUCLEOTIDE SEQUENCE [LARGE SCALE GENOMIC DNA]</scope>
    <source>
        <strain evidence="9 10">Philippines</strain>
    </source>
</reference>
<feature type="transmembrane region" description="Helical" evidence="7">
    <location>
        <begin position="20"/>
        <end position="40"/>
    </location>
</feature>
<name>A0A2T2P860_CORCC</name>
<feature type="transmembrane region" description="Helical" evidence="7">
    <location>
        <begin position="101"/>
        <end position="119"/>
    </location>
</feature>
<keyword evidence="3 7" id="KW-1133">Transmembrane helix</keyword>
<dbReference type="PANTHER" id="PTHR33048:SF123">
    <property type="entry name" value="INTEGRAL MEMBRANE PROTEIN"/>
    <property type="match status" value="1"/>
</dbReference>
<evidence type="ECO:0000256" key="7">
    <source>
        <dbReference type="SAM" id="Phobius"/>
    </source>
</evidence>
<feature type="transmembrane region" description="Helical" evidence="7">
    <location>
        <begin position="210"/>
        <end position="231"/>
    </location>
</feature>
<feature type="transmembrane region" description="Helical" evidence="7">
    <location>
        <begin position="177"/>
        <end position="198"/>
    </location>
</feature>
<evidence type="ECO:0000256" key="5">
    <source>
        <dbReference type="ARBA" id="ARBA00038359"/>
    </source>
</evidence>
<evidence type="ECO:0000256" key="6">
    <source>
        <dbReference type="SAM" id="MobiDB-lite"/>
    </source>
</evidence>
<feature type="transmembrane region" description="Helical" evidence="7">
    <location>
        <begin position="251"/>
        <end position="273"/>
    </location>
</feature>
<sequence>MSSTPAFSEAQQQHQQDLCVATSTALTVLSIIIVGLRTFTRTSIVRNFGKDDCAMIVATVWTIGYLIAIFVLKDNGMGFSGGALSLEQMTNQIKTTLAIEIIYYLVVFSIKLSILFFYLRLAADKKLKYLTLGTIAVLCTFVVICVIVCLAQCIPLHKFWDFTGTVAGNCINTTAFFYSTSTFNILTDIWILALPIPTLLRIQRPKHEKVVLVFVFGLGALSCIASIVRLYSIRIYTESADPFYDSVPINLWSMVEINIGIYCASIPALKALVHQPQRQRTKGGASGYQYHSRDKSGPGGGSNNSKNSQCSCGKKMGSTASSSANRSHAAGKSHSLTGPEAYDMKPLPNQGRRPGDEEALSERSGSQEYIFALPAAHEGGADTRV</sequence>
<dbReference type="InterPro" id="IPR052337">
    <property type="entry name" value="SAT4-like"/>
</dbReference>
<proteinExistence type="inferred from homology"/>
<dbReference type="InterPro" id="IPR049326">
    <property type="entry name" value="Rhodopsin_dom_fungi"/>
</dbReference>
<dbReference type="AlphaFoldDB" id="A0A2T2P860"/>
<dbReference type="Proteomes" id="UP000240883">
    <property type="component" value="Unassembled WGS sequence"/>
</dbReference>
<evidence type="ECO:0000313" key="9">
    <source>
        <dbReference type="EMBL" id="PSN73842.1"/>
    </source>
</evidence>
<evidence type="ECO:0000256" key="4">
    <source>
        <dbReference type="ARBA" id="ARBA00023136"/>
    </source>
</evidence>
<feature type="compositionally biased region" description="Low complexity" evidence="6">
    <location>
        <begin position="303"/>
        <end position="315"/>
    </location>
</feature>
<feature type="transmembrane region" description="Helical" evidence="7">
    <location>
        <begin position="52"/>
        <end position="72"/>
    </location>
</feature>
<evidence type="ECO:0000313" key="10">
    <source>
        <dbReference type="Proteomes" id="UP000240883"/>
    </source>
</evidence>
<dbReference type="EMBL" id="KZ678128">
    <property type="protein sequence ID" value="PSN73842.1"/>
    <property type="molecule type" value="Genomic_DNA"/>
</dbReference>
<feature type="region of interest" description="Disordered" evidence="6">
    <location>
        <begin position="280"/>
        <end position="385"/>
    </location>
</feature>
<protein>
    <recommendedName>
        <fullName evidence="8">Rhodopsin domain-containing protein</fullName>
    </recommendedName>
</protein>
<dbReference type="Pfam" id="PF20684">
    <property type="entry name" value="Fung_rhodopsin"/>
    <property type="match status" value="1"/>
</dbReference>
<comment type="subcellular location">
    <subcellularLocation>
        <location evidence="1">Membrane</location>
        <topology evidence="1">Multi-pass membrane protein</topology>
    </subcellularLocation>
</comment>
<evidence type="ECO:0000259" key="8">
    <source>
        <dbReference type="Pfam" id="PF20684"/>
    </source>
</evidence>
<feature type="transmembrane region" description="Helical" evidence="7">
    <location>
        <begin position="131"/>
        <end position="157"/>
    </location>
</feature>
<comment type="similarity">
    <text evidence="5">Belongs to the SAT4 family.</text>
</comment>
<evidence type="ECO:0000256" key="3">
    <source>
        <dbReference type="ARBA" id="ARBA00022989"/>
    </source>
</evidence>
<keyword evidence="4 7" id="KW-0472">Membrane</keyword>
<organism evidence="9 10">
    <name type="scientific">Corynespora cassiicola Philippines</name>
    <dbReference type="NCBI Taxonomy" id="1448308"/>
    <lineage>
        <taxon>Eukaryota</taxon>
        <taxon>Fungi</taxon>
        <taxon>Dikarya</taxon>
        <taxon>Ascomycota</taxon>
        <taxon>Pezizomycotina</taxon>
        <taxon>Dothideomycetes</taxon>
        <taxon>Pleosporomycetidae</taxon>
        <taxon>Pleosporales</taxon>
        <taxon>Corynesporascaceae</taxon>
        <taxon>Corynespora</taxon>
    </lineage>
</organism>
<gene>
    <name evidence="9" type="ORF">BS50DRAFT_1473</name>
</gene>
<evidence type="ECO:0000256" key="1">
    <source>
        <dbReference type="ARBA" id="ARBA00004141"/>
    </source>
</evidence>
<dbReference type="OrthoDB" id="5329176at2759"/>
<accession>A0A2T2P860</accession>
<dbReference type="GO" id="GO:0016020">
    <property type="term" value="C:membrane"/>
    <property type="evidence" value="ECO:0007669"/>
    <property type="project" value="UniProtKB-SubCell"/>
</dbReference>
<keyword evidence="10" id="KW-1185">Reference proteome</keyword>
<evidence type="ECO:0000256" key="2">
    <source>
        <dbReference type="ARBA" id="ARBA00022692"/>
    </source>
</evidence>
<feature type="domain" description="Rhodopsin" evidence="8">
    <location>
        <begin position="36"/>
        <end position="274"/>
    </location>
</feature>
<dbReference type="PANTHER" id="PTHR33048">
    <property type="entry name" value="PTH11-LIKE INTEGRAL MEMBRANE PROTEIN (AFU_ORTHOLOGUE AFUA_5G11245)"/>
    <property type="match status" value="1"/>
</dbReference>
<keyword evidence="2 7" id="KW-0812">Transmembrane</keyword>
<dbReference type="STRING" id="1448308.A0A2T2P860"/>